<dbReference type="EMBL" id="JBHTLQ010000012">
    <property type="protein sequence ID" value="MFD1190365.1"/>
    <property type="molecule type" value="Genomic_DNA"/>
</dbReference>
<evidence type="ECO:0000256" key="7">
    <source>
        <dbReference type="ARBA" id="ARBA00023284"/>
    </source>
</evidence>
<keyword evidence="15" id="KW-1185">Reference proteome</keyword>
<organism evidence="14 15">
    <name type="scientific">Phenylobacterium conjunctum</name>
    <dbReference type="NCBI Taxonomy" id="1298959"/>
    <lineage>
        <taxon>Bacteria</taxon>
        <taxon>Pseudomonadati</taxon>
        <taxon>Pseudomonadota</taxon>
        <taxon>Alphaproteobacteria</taxon>
        <taxon>Caulobacterales</taxon>
        <taxon>Caulobacteraceae</taxon>
        <taxon>Phenylobacterium</taxon>
    </lineage>
</organism>
<evidence type="ECO:0000256" key="9">
    <source>
        <dbReference type="ARBA" id="ARBA00038489"/>
    </source>
</evidence>
<comment type="caution">
    <text evidence="14">The sequence shown here is derived from an EMBL/GenBank/DDBJ whole genome shotgun (WGS) entry which is preliminary data.</text>
</comment>
<keyword evidence="5 14" id="KW-0560">Oxidoreductase</keyword>
<evidence type="ECO:0000256" key="5">
    <source>
        <dbReference type="ARBA" id="ARBA00023002"/>
    </source>
</evidence>
<keyword evidence="4" id="KW-0049">Antioxidant</keyword>
<keyword evidence="12" id="KW-0732">Signal</keyword>
<reference evidence="15" key="1">
    <citation type="journal article" date="2019" name="Int. J. Syst. Evol. Microbiol.">
        <title>The Global Catalogue of Microorganisms (GCM) 10K type strain sequencing project: providing services to taxonomists for standard genome sequencing and annotation.</title>
        <authorList>
            <consortium name="The Broad Institute Genomics Platform"/>
            <consortium name="The Broad Institute Genome Sequencing Center for Infectious Disease"/>
            <person name="Wu L."/>
            <person name="Ma J."/>
        </authorList>
    </citation>
    <scope>NUCLEOTIDE SEQUENCE [LARGE SCALE GENOMIC DNA]</scope>
    <source>
        <strain evidence="15">CCUG 55074</strain>
    </source>
</reference>
<dbReference type="InterPro" id="IPR013766">
    <property type="entry name" value="Thioredoxin_domain"/>
</dbReference>
<keyword evidence="3 14" id="KW-0575">Peroxidase</keyword>
<evidence type="ECO:0000259" key="13">
    <source>
        <dbReference type="PROSITE" id="PS51352"/>
    </source>
</evidence>
<sequence length="192" mass="19857">MKAVAFRTLALAAAAAGALATPALADLAPGTKAPDFKAPAYLAGKPFTFDLAEARKKGPVVLYFFPSAYTKGCNLEAHLFSQAADDFKAQGATLIGVTAGKVDQLAVFSADTATCGGKFAVAADPGASIAKQYDAPLKVAGMKAPADLSARTSYVIAPDGKVVFAYDNLSADDHVNQTMAALKSWRAKNPKR</sequence>
<protein>
    <recommendedName>
        <fullName evidence="2">thioredoxin-dependent peroxiredoxin</fullName>
        <ecNumber evidence="2">1.11.1.24</ecNumber>
    </recommendedName>
    <alternativeName>
        <fullName evidence="8">Thioredoxin peroxidase</fullName>
    </alternativeName>
    <alternativeName>
        <fullName evidence="10">Thioredoxin-dependent peroxiredoxin Bcp</fullName>
    </alternativeName>
</protein>
<dbReference type="PANTHER" id="PTHR42801">
    <property type="entry name" value="THIOREDOXIN-DEPENDENT PEROXIDE REDUCTASE"/>
    <property type="match status" value="1"/>
</dbReference>
<dbReference type="PANTHER" id="PTHR42801:SF4">
    <property type="entry name" value="AHPC_TSA FAMILY PROTEIN"/>
    <property type="match status" value="1"/>
</dbReference>
<feature type="domain" description="Thioredoxin" evidence="13">
    <location>
        <begin position="27"/>
        <end position="187"/>
    </location>
</feature>
<evidence type="ECO:0000256" key="6">
    <source>
        <dbReference type="ARBA" id="ARBA00023157"/>
    </source>
</evidence>
<dbReference type="CDD" id="cd03017">
    <property type="entry name" value="PRX_BCP"/>
    <property type="match status" value="1"/>
</dbReference>
<keyword evidence="7" id="KW-0676">Redox-active center</keyword>
<comment type="catalytic activity">
    <reaction evidence="11">
        <text>a hydroperoxide + [thioredoxin]-dithiol = an alcohol + [thioredoxin]-disulfide + H2O</text>
        <dbReference type="Rhea" id="RHEA:62620"/>
        <dbReference type="Rhea" id="RHEA-COMP:10698"/>
        <dbReference type="Rhea" id="RHEA-COMP:10700"/>
        <dbReference type="ChEBI" id="CHEBI:15377"/>
        <dbReference type="ChEBI" id="CHEBI:29950"/>
        <dbReference type="ChEBI" id="CHEBI:30879"/>
        <dbReference type="ChEBI" id="CHEBI:35924"/>
        <dbReference type="ChEBI" id="CHEBI:50058"/>
        <dbReference type="EC" id="1.11.1.24"/>
    </reaction>
</comment>
<comment type="function">
    <text evidence="1">Thiol-specific peroxidase that catalyzes the reduction of hydrogen peroxide and organic hydroperoxides to water and alcohols, respectively. Plays a role in cell protection against oxidative stress by detoxifying peroxides and as sensor of hydrogen peroxide-mediated signaling events.</text>
</comment>
<dbReference type="PROSITE" id="PS51352">
    <property type="entry name" value="THIOREDOXIN_2"/>
    <property type="match status" value="1"/>
</dbReference>
<dbReference type="RefSeq" id="WP_374347596.1">
    <property type="nucleotide sequence ID" value="NZ_JBHTLQ010000012.1"/>
</dbReference>
<evidence type="ECO:0000313" key="15">
    <source>
        <dbReference type="Proteomes" id="UP001597216"/>
    </source>
</evidence>
<dbReference type="EC" id="1.11.1.24" evidence="2"/>
<dbReference type="SUPFAM" id="SSF52833">
    <property type="entry name" value="Thioredoxin-like"/>
    <property type="match status" value="1"/>
</dbReference>
<evidence type="ECO:0000256" key="10">
    <source>
        <dbReference type="ARBA" id="ARBA00042639"/>
    </source>
</evidence>
<evidence type="ECO:0000313" key="14">
    <source>
        <dbReference type="EMBL" id="MFD1190365.1"/>
    </source>
</evidence>
<dbReference type="Pfam" id="PF00578">
    <property type="entry name" value="AhpC-TSA"/>
    <property type="match status" value="1"/>
</dbReference>
<evidence type="ECO:0000256" key="2">
    <source>
        <dbReference type="ARBA" id="ARBA00013017"/>
    </source>
</evidence>
<evidence type="ECO:0000256" key="3">
    <source>
        <dbReference type="ARBA" id="ARBA00022559"/>
    </source>
</evidence>
<dbReference type="InterPro" id="IPR036249">
    <property type="entry name" value="Thioredoxin-like_sf"/>
</dbReference>
<accession>A0ABW3T0F3</accession>
<proteinExistence type="inferred from homology"/>
<comment type="similarity">
    <text evidence="9">Belongs to the peroxiredoxin family. BCP/PrxQ subfamily.</text>
</comment>
<evidence type="ECO:0000256" key="4">
    <source>
        <dbReference type="ARBA" id="ARBA00022862"/>
    </source>
</evidence>
<evidence type="ECO:0000256" key="12">
    <source>
        <dbReference type="SAM" id="SignalP"/>
    </source>
</evidence>
<gene>
    <name evidence="14" type="ORF">ACFQ27_07215</name>
</gene>
<dbReference type="Gene3D" id="3.40.30.10">
    <property type="entry name" value="Glutaredoxin"/>
    <property type="match status" value="1"/>
</dbReference>
<dbReference type="InterPro" id="IPR050924">
    <property type="entry name" value="Peroxiredoxin_BCP/PrxQ"/>
</dbReference>
<feature type="signal peptide" evidence="12">
    <location>
        <begin position="1"/>
        <end position="25"/>
    </location>
</feature>
<feature type="chain" id="PRO_5046518915" description="thioredoxin-dependent peroxiredoxin" evidence="12">
    <location>
        <begin position="26"/>
        <end position="192"/>
    </location>
</feature>
<evidence type="ECO:0000256" key="1">
    <source>
        <dbReference type="ARBA" id="ARBA00003330"/>
    </source>
</evidence>
<dbReference type="InterPro" id="IPR000866">
    <property type="entry name" value="AhpC/TSA"/>
</dbReference>
<dbReference type="Proteomes" id="UP001597216">
    <property type="component" value="Unassembled WGS sequence"/>
</dbReference>
<name>A0ABW3T0F3_9CAUL</name>
<evidence type="ECO:0000256" key="8">
    <source>
        <dbReference type="ARBA" id="ARBA00032824"/>
    </source>
</evidence>
<evidence type="ECO:0000256" key="11">
    <source>
        <dbReference type="ARBA" id="ARBA00049091"/>
    </source>
</evidence>
<dbReference type="GO" id="GO:0140824">
    <property type="term" value="F:thioredoxin-dependent peroxiredoxin activity"/>
    <property type="evidence" value="ECO:0007669"/>
    <property type="project" value="UniProtKB-EC"/>
</dbReference>
<keyword evidence="6" id="KW-1015">Disulfide bond</keyword>